<evidence type="ECO:0000313" key="6">
    <source>
        <dbReference type="Proteomes" id="UP000284178"/>
    </source>
</evidence>
<dbReference type="InterPro" id="IPR050988">
    <property type="entry name" value="Mannitol_DH/Oxidoreductase"/>
</dbReference>
<evidence type="ECO:0000259" key="3">
    <source>
        <dbReference type="Pfam" id="PF01232"/>
    </source>
</evidence>
<evidence type="ECO:0000259" key="4">
    <source>
        <dbReference type="Pfam" id="PF08125"/>
    </source>
</evidence>
<dbReference type="InterPro" id="IPR036291">
    <property type="entry name" value="NAD(P)-bd_dom_sf"/>
</dbReference>
<dbReference type="InterPro" id="IPR008927">
    <property type="entry name" value="6-PGluconate_DH-like_C_sf"/>
</dbReference>
<name>A0A412G130_9FIRM</name>
<dbReference type="Pfam" id="PF08125">
    <property type="entry name" value="Mannitol_dh_C"/>
    <property type="match status" value="1"/>
</dbReference>
<keyword evidence="6" id="KW-1185">Reference proteome</keyword>
<comment type="caution">
    <text evidence="5">The sequence shown here is derived from an EMBL/GenBank/DDBJ whole genome shotgun (WGS) entry which is preliminary data.</text>
</comment>
<reference evidence="5 6" key="1">
    <citation type="submission" date="2018-08" db="EMBL/GenBank/DDBJ databases">
        <title>A genome reference for cultivated species of the human gut microbiota.</title>
        <authorList>
            <person name="Zou Y."/>
            <person name="Xue W."/>
            <person name="Luo G."/>
        </authorList>
    </citation>
    <scope>NUCLEOTIDE SEQUENCE [LARGE SCALE GENOMIC DNA]</scope>
    <source>
        <strain evidence="5 6">AF24-29</strain>
    </source>
</reference>
<dbReference type="InterPro" id="IPR013328">
    <property type="entry name" value="6PGD_dom2"/>
</dbReference>
<dbReference type="Gene3D" id="3.40.50.720">
    <property type="entry name" value="NAD(P)-binding Rossmann-like Domain"/>
    <property type="match status" value="1"/>
</dbReference>
<dbReference type="SUPFAM" id="SSF48179">
    <property type="entry name" value="6-phosphogluconate dehydrogenase C-terminal domain-like"/>
    <property type="match status" value="1"/>
</dbReference>
<dbReference type="EMBL" id="QRUP01000009">
    <property type="protein sequence ID" value="RGR74152.1"/>
    <property type="molecule type" value="Genomic_DNA"/>
</dbReference>
<sequence>MRLTDEGLKDRQGWLDHGYTLPQYDRGRMRQATLATPRWIHFGAGNIFRAYQTWLMQKLIEAGEVSEGLIAAEGYDDEIVDGMLNPHDDLNILVTLKASGSVEKTVIGSLAAALKLDPASADFTTLRNLFIQPSLQLASFTITEKGYRVRDEKGQILPEIAAEFERGPQAALSYIGKVAALLSARYQNGALPIALVSMDNCSHNGEKLKQAMVTMAEGWTRAGKMEAGFLDYVQDEGQVSFPWTMIDKITPRPDPAIEALLKQDGVEDVSPIITARHTYIAPFVNAEECEYLVVEDRFPNGRPPLEKAGVMFADRQTVERVERMKVSTCLNPVHTGLAVFGCLLGFTKISAEMQDPDLKRLAERIGRVEGLPVVTNPGILAPEQFLDEVLTLRIPNPFMPDTPQRIATDTSQKLGVRFGETVKAYLKEGRPLSDLKAIPLVYAGWLRYLLGIDDQGQPMPLSPDPLLDTLQPLLEGITLGQTCPPLTGVRAILKNSPIFGLDLEAAGLIERVEALLTAMLQGPGAVRQTLHEQLD</sequence>
<gene>
    <name evidence="5" type="ORF">DWY25_08735</name>
</gene>
<dbReference type="Gene3D" id="1.10.1040.10">
    <property type="entry name" value="N-(1-d-carboxylethyl)-l-norvaline Dehydrogenase, domain 2"/>
    <property type="match status" value="1"/>
</dbReference>
<dbReference type="SUPFAM" id="SSF51735">
    <property type="entry name" value="NAD(P)-binding Rossmann-fold domains"/>
    <property type="match status" value="1"/>
</dbReference>
<evidence type="ECO:0000256" key="1">
    <source>
        <dbReference type="ARBA" id="ARBA00023002"/>
    </source>
</evidence>
<dbReference type="PANTHER" id="PTHR43362:SF1">
    <property type="entry name" value="MANNITOL DEHYDROGENASE 2-RELATED"/>
    <property type="match status" value="1"/>
</dbReference>
<dbReference type="GeneID" id="83015488"/>
<dbReference type="GO" id="GO:0008926">
    <property type="term" value="F:mannitol-1-phosphate 5-dehydrogenase activity"/>
    <property type="evidence" value="ECO:0007669"/>
    <property type="project" value="UniProtKB-EC"/>
</dbReference>
<evidence type="ECO:0000313" key="5">
    <source>
        <dbReference type="EMBL" id="RGR74152.1"/>
    </source>
</evidence>
<keyword evidence="1" id="KW-0560">Oxidoreductase</keyword>
<dbReference type="Proteomes" id="UP000284178">
    <property type="component" value="Unassembled WGS sequence"/>
</dbReference>
<dbReference type="RefSeq" id="WP_117894913.1">
    <property type="nucleotide sequence ID" value="NZ_CABJCV010000009.1"/>
</dbReference>
<organism evidence="5 6">
    <name type="scientific">Holdemania filiformis</name>
    <dbReference type="NCBI Taxonomy" id="61171"/>
    <lineage>
        <taxon>Bacteria</taxon>
        <taxon>Bacillati</taxon>
        <taxon>Bacillota</taxon>
        <taxon>Erysipelotrichia</taxon>
        <taxon>Erysipelotrichales</taxon>
        <taxon>Erysipelotrichaceae</taxon>
        <taxon>Holdemania</taxon>
    </lineage>
</organism>
<accession>A0A412G130</accession>
<dbReference type="InterPro" id="IPR013118">
    <property type="entry name" value="Mannitol_DH_C"/>
</dbReference>
<dbReference type="AlphaFoldDB" id="A0A412G130"/>
<dbReference type="InterPro" id="IPR013131">
    <property type="entry name" value="Mannitol_DH_N"/>
</dbReference>
<dbReference type="Pfam" id="PF01232">
    <property type="entry name" value="Mannitol_dh"/>
    <property type="match status" value="1"/>
</dbReference>
<comment type="catalytic activity">
    <reaction evidence="2">
        <text>D-mannitol 1-phosphate + NAD(+) = beta-D-fructose 6-phosphate + NADH + H(+)</text>
        <dbReference type="Rhea" id="RHEA:19661"/>
        <dbReference type="ChEBI" id="CHEBI:15378"/>
        <dbReference type="ChEBI" id="CHEBI:57540"/>
        <dbReference type="ChEBI" id="CHEBI:57634"/>
        <dbReference type="ChEBI" id="CHEBI:57945"/>
        <dbReference type="ChEBI" id="CHEBI:61381"/>
        <dbReference type="EC" id="1.1.1.17"/>
    </reaction>
</comment>
<feature type="domain" description="Mannitol dehydrogenase C-terminal" evidence="4">
    <location>
        <begin position="319"/>
        <end position="519"/>
    </location>
</feature>
<evidence type="ECO:0000256" key="2">
    <source>
        <dbReference type="ARBA" id="ARBA00048615"/>
    </source>
</evidence>
<protein>
    <submittedName>
        <fullName evidence="5">Mannitol dehydrogenase family protein</fullName>
    </submittedName>
</protein>
<proteinExistence type="predicted"/>
<dbReference type="PANTHER" id="PTHR43362">
    <property type="entry name" value="MANNITOL DEHYDROGENASE DSF1-RELATED"/>
    <property type="match status" value="1"/>
</dbReference>
<feature type="domain" description="Mannitol dehydrogenase N-terminal" evidence="3">
    <location>
        <begin position="38"/>
        <end position="307"/>
    </location>
</feature>